<sequence>MMCRRLLLLLLAAVCAGVAVCQSQHKVVVAPQLQPPSSRLPLAQQMRNLCANFVAICDFVAENCDDSNPKCTESFNLFYQHNATLTRCIHDLPAKSEEQAQALVFLEKFAVWQTQNACKLFRSTEAKAVEECSGANAHRPWKQTMWPLYCHEVFTMYNSSRHQLDELCGRTSNSEAFWEGFVDYIGSSTCKRYYDLVREARERGCGEKDNALNADECREMFRWYVDNKEEVETDCFEMKASKPFYRGFYTWKKQQP</sequence>
<organism evidence="2 3">
    <name type="scientific">Phytophthora lilii</name>
    <dbReference type="NCBI Taxonomy" id="2077276"/>
    <lineage>
        <taxon>Eukaryota</taxon>
        <taxon>Sar</taxon>
        <taxon>Stramenopiles</taxon>
        <taxon>Oomycota</taxon>
        <taxon>Peronosporomycetes</taxon>
        <taxon>Peronosporales</taxon>
        <taxon>Peronosporaceae</taxon>
        <taxon>Phytophthora</taxon>
    </lineage>
</organism>
<name>A0A9W6TYH1_9STRA</name>
<protein>
    <submittedName>
        <fullName evidence="2">Unnamed protein product</fullName>
    </submittedName>
</protein>
<dbReference type="OrthoDB" id="89244at2759"/>
<feature type="signal peptide" evidence="1">
    <location>
        <begin position="1"/>
        <end position="23"/>
    </location>
</feature>
<dbReference type="Proteomes" id="UP001165083">
    <property type="component" value="Unassembled WGS sequence"/>
</dbReference>
<evidence type="ECO:0000256" key="1">
    <source>
        <dbReference type="SAM" id="SignalP"/>
    </source>
</evidence>
<dbReference type="AlphaFoldDB" id="A0A9W6TYH1"/>
<reference evidence="2" key="1">
    <citation type="submission" date="2023-04" db="EMBL/GenBank/DDBJ databases">
        <title>Phytophthora lilii NBRC 32176.</title>
        <authorList>
            <person name="Ichikawa N."/>
            <person name="Sato H."/>
            <person name="Tonouchi N."/>
        </authorList>
    </citation>
    <scope>NUCLEOTIDE SEQUENCE</scope>
    <source>
        <strain evidence="2">NBRC 32176</strain>
    </source>
</reference>
<gene>
    <name evidence="2" type="ORF">Plil01_001030900</name>
</gene>
<comment type="caution">
    <text evidence="2">The sequence shown here is derived from an EMBL/GenBank/DDBJ whole genome shotgun (WGS) entry which is preliminary data.</text>
</comment>
<evidence type="ECO:0000313" key="2">
    <source>
        <dbReference type="EMBL" id="GMF25045.1"/>
    </source>
</evidence>
<keyword evidence="1" id="KW-0732">Signal</keyword>
<keyword evidence="3" id="KW-1185">Reference proteome</keyword>
<dbReference type="EMBL" id="BSXW01000540">
    <property type="protein sequence ID" value="GMF25045.1"/>
    <property type="molecule type" value="Genomic_DNA"/>
</dbReference>
<accession>A0A9W6TYH1</accession>
<evidence type="ECO:0000313" key="3">
    <source>
        <dbReference type="Proteomes" id="UP001165083"/>
    </source>
</evidence>
<proteinExistence type="predicted"/>
<feature type="chain" id="PRO_5040791261" evidence="1">
    <location>
        <begin position="24"/>
        <end position="256"/>
    </location>
</feature>